<dbReference type="Gene3D" id="3.10.180.50">
    <property type="match status" value="1"/>
</dbReference>
<accession>A0A6V7PWI9</accession>
<organism evidence="2">
    <name type="scientific">Ananas comosus var. bracteatus</name>
    <name type="common">red pineapple</name>
    <dbReference type="NCBI Taxonomy" id="296719"/>
    <lineage>
        <taxon>Eukaryota</taxon>
        <taxon>Viridiplantae</taxon>
        <taxon>Streptophyta</taxon>
        <taxon>Embryophyta</taxon>
        <taxon>Tracheophyta</taxon>
        <taxon>Spermatophyta</taxon>
        <taxon>Magnoliopsida</taxon>
        <taxon>Liliopsida</taxon>
        <taxon>Poales</taxon>
        <taxon>Bromeliaceae</taxon>
        <taxon>Bromelioideae</taxon>
        <taxon>Ananas</taxon>
    </lineage>
</organism>
<evidence type="ECO:0000313" key="2">
    <source>
        <dbReference type="EMBL" id="CAD1834986.1"/>
    </source>
</evidence>
<gene>
    <name evidence="2" type="ORF">CB5_LOCUS18197</name>
</gene>
<dbReference type="AlphaFoldDB" id="A0A6V7PWI9"/>
<feature type="region of interest" description="Disordered" evidence="1">
    <location>
        <begin position="119"/>
        <end position="153"/>
    </location>
</feature>
<proteinExistence type="predicted"/>
<evidence type="ECO:0000256" key="1">
    <source>
        <dbReference type="SAM" id="MobiDB-lite"/>
    </source>
</evidence>
<protein>
    <submittedName>
        <fullName evidence="2">Uncharacterized protein</fullName>
    </submittedName>
</protein>
<dbReference type="PANTHER" id="PTHR31136:SF5">
    <property type="entry name" value="2-OXOADIPATE DIOXYGENASE_DECARBOXYLASE, CHLOROPLASTIC"/>
    <property type="match status" value="1"/>
</dbReference>
<name>A0A6V7PWI9_ANACO</name>
<sequence length="359" mass="39807">MAKSKTKHLSYISFPSQIISVLSYSTLQSLIDPPPSPSLAFLGTLCLGSVIPFSPIPCAQDSVRSSSSSSSFPAAEGEFWRQPDGMGYRPCLSFSEEYRGKPPEGRRKYLLVVVAGGSTNSATRSSTPSSSPTSSAPPLSSPSSKLTSSGATRVQSESMFHCTPASIESVFKESRTTGLRLRDIRSVDPSLWLMNSMPSLLIEDQGGETSDRFHHFVLNVRESEYAAWTLVNGYALNHVTISAHRLKSHIRSIKSLNQFIEDSGFKLNSEGGILKGYMLVLLKMDTNDSMMLHKINDFPKIRYLVVLDPKERFLMLLVLITIWMYKLLVKTGYDILMADFQIQRNIPADEKIISWSCGN</sequence>
<reference evidence="2" key="1">
    <citation type="submission" date="2020-07" db="EMBL/GenBank/DDBJ databases">
        <authorList>
            <person name="Lin J."/>
        </authorList>
    </citation>
    <scope>NUCLEOTIDE SEQUENCE</scope>
</reference>
<dbReference type="PANTHER" id="PTHR31136">
    <property type="entry name" value="DUF1338 DOMAIN-CONTAINING PROTEIN"/>
    <property type="match status" value="1"/>
</dbReference>
<feature type="compositionally biased region" description="Low complexity" evidence="1">
    <location>
        <begin position="119"/>
        <end position="149"/>
    </location>
</feature>
<dbReference type="EMBL" id="LR862152">
    <property type="protein sequence ID" value="CAD1834986.1"/>
    <property type="molecule type" value="Genomic_DNA"/>
</dbReference>